<dbReference type="PANTHER" id="PTHR11748">
    <property type="entry name" value="D-LACTATE DEHYDROGENASE"/>
    <property type="match status" value="1"/>
</dbReference>
<dbReference type="Proteomes" id="UP001250858">
    <property type="component" value="Chromosome"/>
</dbReference>
<gene>
    <name evidence="6" type="ORF">RGF97_03380</name>
</gene>
<evidence type="ECO:0000256" key="3">
    <source>
        <dbReference type="ARBA" id="ARBA00022827"/>
    </source>
</evidence>
<dbReference type="InterPro" id="IPR006094">
    <property type="entry name" value="Oxid_FAD_bind_N"/>
</dbReference>
<sequence>MPETATHPDLPAAQNPAAPVPGPALATVLDSLAAALGPEHVIRSAGGAAEPLPAEANVSAFAARPLHAVLRPGSTEDVRLAVRAFDALGGTRAGLPGLHAVSTGRNWGLGSKEPAAGPVVRLELDRLDAVRALDTDAGYAVVEPGVTQAALAARLAGTDRMLNVTASSGHTSLVGNLVDRGVGLRRQRTEDLLGLEAVLPDGRLVRTGWWPDTTAGAAANPYGLGPSTLHLFTQSPLAVVTAAVVRLLPRPEAQRVVRLSFGRERLPEAVDLIRRWRAGNVVSGVVKIYDTASTATYGGERGHGYLAHLCVDATAGTLGALTGALVEEARATGLFDRIAAGEEPAADDTVSQVVQAAYAGSVEFNEDMLASATGTRADLVDTEGNGWLFFLPLIPFTGPDTSRALALLDTIHAETGIRPGATVNALDADVIDLVVSFPFDRATQAEAAHRALDRAYELFAHSGWAPYRLDAAHGGWGRTHAPDAADAELVGTIADLVDPHRTLAPGRYL</sequence>
<dbReference type="InterPro" id="IPR016164">
    <property type="entry name" value="FAD-linked_Oxase-like_C"/>
</dbReference>
<accession>A0ABY9RPH8</accession>
<dbReference type="InterPro" id="IPR016169">
    <property type="entry name" value="FAD-bd_PCMH_sub2"/>
</dbReference>
<dbReference type="PANTHER" id="PTHR11748:SF111">
    <property type="entry name" value="D-LACTATE DEHYDROGENASE, MITOCHONDRIAL-RELATED"/>
    <property type="match status" value="1"/>
</dbReference>
<keyword evidence="7" id="KW-1185">Reference proteome</keyword>
<evidence type="ECO:0000256" key="1">
    <source>
        <dbReference type="ARBA" id="ARBA00008000"/>
    </source>
</evidence>
<dbReference type="RefSeq" id="WP_128979680.1">
    <property type="nucleotide sequence ID" value="NZ_CP133762.1"/>
</dbReference>
<dbReference type="InterPro" id="IPR016167">
    <property type="entry name" value="FAD-bd_PCMH_sub1"/>
</dbReference>
<dbReference type="InterPro" id="IPR016166">
    <property type="entry name" value="FAD-bd_PCMH"/>
</dbReference>
<dbReference type="SUPFAM" id="SSF56176">
    <property type="entry name" value="FAD-binding/transporter-associated domain-like"/>
    <property type="match status" value="1"/>
</dbReference>
<evidence type="ECO:0000313" key="6">
    <source>
        <dbReference type="EMBL" id="WMX44091.1"/>
    </source>
</evidence>
<dbReference type="InterPro" id="IPR016170">
    <property type="entry name" value="Cytok_DH_C_sf"/>
</dbReference>
<dbReference type="PROSITE" id="PS51387">
    <property type="entry name" value="FAD_PCMH"/>
    <property type="match status" value="1"/>
</dbReference>
<evidence type="ECO:0000256" key="4">
    <source>
        <dbReference type="ARBA" id="ARBA00023002"/>
    </source>
</evidence>
<feature type="domain" description="FAD-binding PCMH-type" evidence="5">
    <location>
        <begin position="61"/>
        <end position="250"/>
    </location>
</feature>
<dbReference type="InterPro" id="IPR036318">
    <property type="entry name" value="FAD-bd_PCMH-like_sf"/>
</dbReference>
<comment type="similarity">
    <text evidence="1">Belongs to the FAD-binding oxidoreductase/transferase type 4 family.</text>
</comment>
<dbReference type="Gene3D" id="3.40.462.10">
    <property type="entry name" value="FAD-linked oxidases, C-terminal domain"/>
    <property type="match status" value="1"/>
</dbReference>
<dbReference type="SUPFAM" id="SSF55103">
    <property type="entry name" value="FAD-linked oxidases, C-terminal domain"/>
    <property type="match status" value="1"/>
</dbReference>
<name>A0ABY9RPH8_9ACTN</name>
<keyword evidence="4" id="KW-0560">Oxidoreductase</keyword>
<keyword evidence="2" id="KW-0285">Flavoprotein</keyword>
<dbReference type="Gene3D" id="3.30.465.10">
    <property type="match status" value="1"/>
</dbReference>
<keyword evidence="3" id="KW-0274">FAD</keyword>
<organism evidence="6 7">
    <name type="scientific">Streptomyces roseicoloratus</name>
    <dbReference type="NCBI Taxonomy" id="2508722"/>
    <lineage>
        <taxon>Bacteria</taxon>
        <taxon>Bacillati</taxon>
        <taxon>Actinomycetota</taxon>
        <taxon>Actinomycetes</taxon>
        <taxon>Kitasatosporales</taxon>
        <taxon>Streptomycetaceae</taxon>
        <taxon>Streptomyces</taxon>
    </lineage>
</organism>
<evidence type="ECO:0000259" key="5">
    <source>
        <dbReference type="PROSITE" id="PS51387"/>
    </source>
</evidence>
<dbReference type="EMBL" id="CP133762">
    <property type="protein sequence ID" value="WMX44091.1"/>
    <property type="molecule type" value="Genomic_DNA"/>
</dbReference>
<dbReference type="Gene3D" id="3.30.43.10">
    <property type="entry name" value="Uridine Diphospho-n-acetylenolpyruvylglucosamine Reductase, domain 2"/>
    <property type="match status" value="1"/>
</dbReference>
<evidence type="ECO:0000256" key="2">
    <source>
        <dbReference type="ARBA" id="ARBA00022630"/>
    </source>
</evidence>
<reference evidence="6 7" key="1">
    <citation type="submission" date="2023-09" db="EMBL/GenBank/DDBJ databases">
        <title>Complete genome of Streptomyces roseicoloratus T14.</title>
        <authorList>
            <person name="Bashizi T."/>
            <person name="Kim M.-J."/>
            <person name="Lee G."/>
            <person name="Tagele S.B."/>
            <person name="Shin J.-H."/>
        </authorList>
    </citation>
    <scope>NUCLEOTIDE SEQUENCE [LARGE SCALE GENOMIC DNA]</scope>
    <source>
        <strain evidence="6 7">T14</strain>
    </source>
</reference>
<protein>
    <submittedName>
        <fullName evidence="6">FAD-binding protein</fullName>
    </submittedName>
</protein>
<proteinExistence type="inferred from homology"/>
<evidence type="ECO:0000313" key="7">
    <source>
        <dbReference type="Proteomes" id="UP001250858"/>
    </source>
</evidence>
<dbReference type="Pfam" id="PF01565">
    <property type="entry name" value="FAD_binding_4"/>
    <property type="match status" value="1"/>
</dbReference>